<gene>
    <name evidence="1" type="ORF">LCGC14_2634630</name>
</gene>
<sequence length="132" mass="14976">SEAIVALVKLSSDQLDEIISVQSQAYLAKLDNEEQFESDQYRRLCLTIIGAKDTDLTKHWVMDIDYLKSNNKDPAIELLKQSGFADAYDKKEGEGSFSKLKKVSEIHGAVKKFSFDFTGFLPEPADYKNYLK</sequence>
<accession>A0A0F8ZZ48</accession>
<feature type="non-terminal residue" evidence="1">
    <location>
        <position position="1"/>
    </location>
</feature>
<protein>
    <submittedName>
        <fullName evidence="1">Uncharacterized protein</fullName>
    </submittedName>
</protein>
<dbReference type="AlphaFoldDB" id="A0A0F8ZZ48"/>
<name>A0A0F8ZZ48_9ZZZZ</name>
<proteinExistence type="predicted"/>
<evidence type="ECO:0000313" key="1">
    <source>
        <dbReference type="EMBL" id="KKK99247.1"/>
    </source>
</evidence>
<dbReference type="EMBL" id="LAZR01045283">
    <property type="protein sequence ID" value="KKK99247.1"/>
    <property type="molecule type" value="Genomic_DNA"/>
</dbReference>
<organism evidence="1">
    <name type="scientific">marine sediment metagenome</name>
    <dbReference type="NCBI Taxonomy" id="412755"/>
    <lineage>
        <taxon>unclassified sequences</taxon>
        <taxon>metagenomes</taxon>
        <taxon>ecological metagenomes</taxon>
    </lineage>
</organism>
<reference evidence="1" key="1">
    <citation type="journal article" date="2015" name="Nature">
        <title>Complex archaea that bridge the gap between prokaryotes and eukaryotes.</title>
        <authorList>
            <person name="Spang A."/>
            <person name="Saw J.H."/>
            <person name="Jorgensen S.L."/>
            <person name="Zaremba-Niedzwiedzka K."/>
            <person name="Martijn J."/>
            <person name="Lind A.E."/>
            <person name="van Eijk R."/>
            <person name="Schleper C."/>
            <person name="Guy L."/>
            <person name="Ettema T.J."/>
        </authorList>
    </citation>
    <scope>NUCLEOTIDE SEQUENCE</scope>
</reference>
<comment type="caution">
    <text evidence="1">The sequence shown here is derived from an EMBL/GenBank/DDBJ whole genome shotgun (WGS) entry which is preliminary data.</text>
</comment>